<gene>
    <name evidence="1" type="ORF">SAMN04488132_104192</name>
</gene>
<dbReference type="STRING" id="413434.SAMN04488132_104192"/>
<dbReference type="RefSeq" id="WP_078831168.1">
    <property type="nucleotide sequence ID" value="NZ_FUWH01000004.1"/>
</dbReference>
<evidence type="ECO:0000313" key="2">
    <source>
        <dbReference type="Proteomes" id="UP000190888"/>
    </source>
</evidence>
<dbReference type="EMBL" id="FUWH01000004">
    <property type="protein sequence ID" value="SJZ76663.1"/>
    <property type="molecule type" value="Genomic_DNA"/>
</dbReference>
<protein>
    <submittedName>
        <fullName evidence="1">Uncharacterized protein</fullName>
    </submittedName>
</protein>
<dbReference type="AlphaFoldDB" id="A0A1T4NC43"/>
<keyword evidence="2" id="KW-1185">Reference proteome</keyword>
<sequence length="212" mass="23483">MDGANVTFSQEERELLNDAGLILTKNRIIGKITGMLGETANRFREMAAVLAGAANGERILAASPKVSKGESYEGLPWAMLDYPRCFTVTDVFAIRSFFWWGHHVSITLHLAGSFIPAFGKSIEAYFSDPALREGWYINVGQDAWQHHFRQDNYMPLGSSGLVVPEGEGLLKLAKKIPLAEWNGNATFFTENYAALLKMLGCRLMHPDDGKAL</sequence>
<reference evidence="1 2" key="1">
    <citation type="submission" date="2017-02" db="EMBL/GenBank/DDBJ databases">
        <authorList>
            <person name="Peterson S.W."/>
        </authorList>
    </citation>
    <scope>NUCLEOTIDE SEQUENCE [LARGE SCALE GENOMIC DNA]</scope>
    <source>
        <strain evidence="1 2">DSM 22335</strain>
    </source>
</reference>
<evidence type="ECO:0000313" key="1">
    <source>
        <dbReference type="EMBL" id="SJZ76663.1"/>
    </source>
</evidence>
<name>A0A1T4NC43_9BACT</name>
<accession>A0A1T4NC43</accession>
<dbReference type="Proteomes" id="UP000190888">
    <property type="component" value="Unassembled WGS sequence"/>
</dbReference>
<dbReference type="OrthoDB" id="2575320at2"/>
<proteinExistence type="predicted"/>
<organism evidence="1 2">
    <name type="scientific">Sediminibacterium ginsengisoli</name>
    <dbReference type="NCBI Taxonomy" id="413434"/>
    <lineage>
        <taxon>Bacteria</taxon>
        <taxon>Pseudomonadati</taxon>
        <taxon>Bacteroidota</taxon>
        <taxon>Chitinophagia</taxon>
        <taxon>Chitinophagales</taxon>
        <taxon>Chitinophagaceae</taxon>
        <taxon>Sediminibacterium</taxon>
    </lineage>
</organism>